<evidence type="ECO:0000313" key="13">
    <source>
        <dbReference type="Proteomes" id="UP001239909"/>
    </source>
</evidence>
<evidence type="ECO:0000256" key="7">
    <source>
        <dbReference type="ARBA" id="ARBA00022801"/>
    </source>
</evidence>
<dbReference type="PRINTS" id="PR00313">
    <property type="entry name" value="CABNDNGRPT"/>
</dbReference>
<feature type="region of interest" description="Disordered" evidence="10">
    <location>
        <begin position="51"/>
        <end position="71"/>
    </location>
</feature>
<keyword evidence="9" id="KW-0482">Metalloprotease</keyword>
<dbReference type="InterPro" id="IPR001343">
    <property type="entry name" value="Hemolysn_Ca-bd"/>
</dbReference>
<reference evidence="12 13" key="1">
    <citation type="submission" date="2023-04" db="EMBL/GenBank/DDBJ databases">
        <title>Marinoamorphus aggregata gen. nov., sp. Nov., isolate from tissue of brittle star Ophioplocus japonicus.</title>
        <authorList>
            <person name="Kawano K."/>
            <person name="Sawayama S."/>
            <person name="Nakagawa S."/>
        </authorList>
    </citation>
    <scope>NUCLEOTIDE SEQUENCE [LARGE SCALE GENOMIC DNA]</scope>
    <source>
        <strain evidence="12 13">NKW23</strain>
    </source>
</reference>
<dbReference type="InterPro" id="IPR024079">
    <property type="entry name" value="MetalloPept_cat_dom_sf"/>
</dbReference>
<dbReference type="InterPro" id="IPR006026">
    <property type="entry name" value="Peptidase_Metallo"/>
</dbReference>
<dbReference type="PROSITE" id="PS00330">
    <property type="entry name" value="HEMOLYSIN_CALCIUM"/>
    <property type="match status" value="2"/>
</dbReference>
<sequence length="497" mass="52233">MCFFCSMYTGDCDFSVAAVASAALAATGGNGDPGVGIATFSGTLVRLPPGGFGERPLDEEPEPPIGKWGDDAPGTPGGTVSWSIAGGGLAVPGLAEGQFTIDPDAAYDFELEPILENVFAQWSSVADIEFEQVEDDGAPLTGPSSADIRISLADTQVIGALGYAYFPQVGEVVMDANLEDVVDDYEAETAGELFFAIVLHEVGHALGLEHTDVFTAVMAAGNFLTPTELQPDDINNIQAIYGAQDDDIEVPPIDPSLTPEPQLFAAPVELVGNSEANALTADNGDDTLRGGQGNDTLDGGAGNDLIEGGGGNDLMEGNAGLDTALFSGNYGPSRLAFTDDGLLVRGDDSRLDTLNGIERLAFDNGILALDLPGSELGYVYRLYTAAFGREADAGLLYWQEALSEGMTRLDLAEAFVMSDEFGDRYGVPDDEDFIDALYLNVLGREAEDKGHDFWLDAFAEGTSRAEMLVYFTESGENVAAAAAELENGLFFEGAVLG</sequence>
<dbReference type="InterPro" id="IPR011049">
    <property type="entry name" value="Serralysin-like_metalloprot_C"/>
</dbReference>
<evidence type="ECO:0000256" key="10">
    <source>
        <dbReference type="SAM" id="MobiDB-lite"/>
    </source>
</evidence>
<keyword evidence="4" id="KW-0645">Protease</keyword>
<evidence type="ECO:0000256" key="5">
    <source>
        <dbReference type="ARBA" id="ARBA00022723"/>
    </source>
</evidence>
<evidence type="ECO:0000256" key="8">
    <source>
        <dbReference type="ARBA" id="ARBA00022833"/>
    </source>
</evidence>
<keyword evidence="7" id="KW-0378">Hydrolase</keyword>
<feature type="region of interest" description="Disordered" evidence="10">
    <location>
        <begin position="281"/>
        <end position="311"/>
    </location>
</feature>
<dbReference type="Gene3D" id="3.40.390.10">
    <property type="entry name" value="Collagenase (Catalytic Domain)"/>
    <property type="match status" value="1"/>
</dbReference>
<dbReference type="EMBL" id="BSYI01000003">
    <property type="protein sequence ID" value="GMG81425.1"/>
    <property type="molecule type" value="Genomic_DNA"/>
</dbReference>
<evidence type="ECO:0000256" key="4">
    <source>
        <dbReference type="ARBA" id="ARBA00022670"/>
    </source>
</evidence>
<dbReference type="RefSeq" id="WP_285670081.1">
    <property type="nucleotide sequence ID" value="NZ_BSYI01000003.1"/>
</dbReference>
<evidence type="ECO:0000256" key="6">
    <source>
        <dbReference type="ARBA" id="ARBA00022729"/>
    </source>
</evidence>
<comment type="similarity">
    <text evidence="2">Belongs to the peptidase M10B family.</text>
</comment>
<dbReference type="InterPro" id="IPR025282">
    <property type="entry name" value="DUF4214"/>
</dbReference>
<dbReference type="SMART" id="SM00235">
    <property type="entry name" value="ZnMc"/>
    <property type="match status" value="1"/>
</dbReference>
<comment type="caution">
    <text evidence="12">The sequence shown here is derived from an EMBL/GenBank/DDBJ whole genome shotgun (WGS) entry which is preliminary data.</text>
</comment>
<comment type="cofactor">
    <cofactor evidence="1">
        <name>Zn(2+)</name>
        <dbReference type="ChEBI" id="CHEBI:29105"/>
    </cofactor>
</comment>
<keyword evidence="6" id="KW-0732">Signal</keyword>
<comment type="similarity">
    <text evidence="3">Belongs to the peptidase M10A family.</text>
</comment>
<dbReference type="Proteomes" id="UP001239909">
    <property type="component" value="Unassembled WGS sequence"/>
</dbReference>
<dbReference type="Gene3D" id="2.150.10.10">
    <property type="entry name" value="Serralysin-like metalloprotease, C-terminal"/>
    <property type="match status" value="1"/>
</dbReference>
<dbReference type="Gene3D" id="1.10.3130.20">
    <property type="entry name" value="Phycobilisome linker domain"/>
    <property type="match status" value="1"/>
</dbReference>
<keyword evidence="8" id="KW-0862">Zinc</keyword>
<dbReference type="InterPro" id="IPR021190">
    <property type="entry name" value="Pept_M10A"/>
</dbReference>
<dbReference type="InterPro" id="IPR001818">
    <property type="entry name" value="Pept_M10_metallopeptidase"/>
</dbReference>
<dbReference type="InterPro" id="IPR018511">
    <property type="entry name" value="Hemolysin-typ_Ca-bd_CS"/>
</dbReference>
<organism evidence="12 13">
    <name type="scientific">Paralimibaculum aggregatum</name>
    <dbReference type="NCBI Taxonomy" id="3036245"/>
    <lineage>
        <taxon>Bacteria</taxon>
        <taxon>Pseudomonadati</taxon>
        <taxon>Pseudomonadota</taxon>
        <taxon>Alphaproteobacteria</taxon>
        <taxon>Rhodobacterales</taxon>
        <taxon>Paracoccaceae</taxon>
        <taxon>Paralimibaculum</taxon>
    </lineage>
</organism>
<dbReference type="Pfam" id="PF00413">
    <property type="entry name" value="Peptidase_M10"/>
    <property type="match status" value="1"/>
</dbReference>
<evidence type="ECO:0000256" key="9">
    <source>
        <dbReference type="ARBA" id="ARBA00023049"/>
    </source>
</evidence>
<keyword evidence="5" id="KW-0479">Metal-binding</keyword>
<feature type="compositionally biased region" description="Gly residues" evidence="10">
    <location>
        <begin position="299"/>
        <end position="311"/>
    </location>
</feature>
<proteinExistence type="inferred from homology"/>
<dbReference type="PANTHER" id="PTHR10201:SF291">
    <property type="entry name" value="MATRIX METALLOPROTEINASE 1, ISOFORM C-RELATED"/>
    <property type="match status" value="1"/>
</dbReference>
<evidence type="ECO:0000259" key="11">
    <source>
        <dbReference type="SMART" id="SM00235"/>
    </source>
</evidence>
<dbReference type="Pfam" id="PF13946">
    <property type="entry name" value="DUF4214"/>
    <property type="match status" value="1"/>
</dbReference>
<dbReference type="InterPro" id="IPR038255">
    <property type="entry name" value="PBS_linker_sf"/>
</dbReference>
<evidence type="ECO:0000256" key="3">
    <source>
        <dbReference type="ARBA" id="ARBA00010370"/>
    </source>
</evidence>
<dbReference type="SUPFAM" id="SSF51120">
    <property type="entry name" value="beta-Roll"/>
    <property type="match status" value="1"/>
</dbReference>
<dbReference type="PANTHER" id="PTHR10201">
    <property type="entry name" value="MATRIX METALLOPROTEINASE"/>
    <property type="match status" value="1"/>
</dbReference>
<dbReference type="PRINTS" id="PR00138">
    <property type="entry name" value="MATRIXIN"/>
</dbReference>
<accession>A0ABQ6LGS6</accession>
<name>A0ABQ6LGS6_9RHOB</name>
<evidence type="ECO:0000256" key="2">
    <source>
        <dbReference type="ARBA" id="ARBA00009490"/>
    </source>
</evidence>
<gene>
    <name evidence="12" type="ORF">LNKW23_06380</name>
</gene>
<dbReference type="SUPFAM" id="SSF55486">
    <property type="entry name" value="Metalloproteases ('zincins'), catalytic domain"/>
    <property type="match status" value="1"/>
</dbReference>
<keyword evidence="13" id="KW-1185">Reference proteome</keyword>
<evidence type="ECO:0000256" key="1">
    <source>
        <dbReference type="ARBA" id="ARBA00001947"/>
    </source>
</evidence>
<feature type="domain" description="Peptidase metallopeptidase" evidence="11">
    <location>
        <begin position="97"/>
        <end position="243"/>
    </location>
</feature>
<protein>
    <recommendedName>
        <fullName evidence="11">Peptidase metallopeptidase domain-containing protein</fullName>
    </recommendedName>
</protein>
<evidence type="ECO:0000313" key="12">
    <source>
        <dbReference type="EMBL" id="GMG81425.1"/>
    </source>
</evidence>
<dbReference type="Pfam" id="PF00353">
    <property type="entry name" value="HemolysinCabind"/>
    <property type="match status" value="1"/>
</dbReference>